<sequence>MALEASRCLRTPTALSDVSPPPPAAPILTPPSLARSPAPAPRVVPCAHAAVRGRPPSAAPSRESSCPSHRSFLGQSANSRTAPLAHAAALTVPPFALMPSLSGRPARSHSHIASPSHIALPSLGPPFASRRPPSAVPLPRHSHGIRIRDPAERLSTRRSRTRTASHVTSPGPATRGALAYPATATPSPLAFRWHNTTEHVSTHGPSPRRSARRPPSPSLPPRPPRHNRPPCRAQTRPRIRARGARFASPSPGHTAAAALVLGDVERVSDAADANKDTEQGLPARAIYARRMSSWAGKQEVANEAPAHDVGTRPLLTPPPRRMHGGTSDLGRSSAAAPSRIRTSAIHPLAARARSPVPARAFSGPVERPVRPRVVPLALSPLALAAASPVAAPAAALSPPHLVPAARDTLLPFPASPAHATHIRSLRPSLCTPSPRRSASRRRSLHAVPHASSALGRTCPRIRDRCARAARALRPPLPRYSPLLDAAIDLDLTPSSTPLPILYMGSILRDVRGLPRRAALAAVSAGSASAGSHWRSVRRSQGPLVPVPSDLSLAPDSAMSSPSALRRQRRTPTPVYTMTLPTPYAQRPPPSHLRPLLLALNFVPAVETQYAHACLRYLATHTLRPPPTAAHRRRTALVAPRAAASCQASDHRAAFPGSSLGGGFRGAILGLERHTARGCVSSAARPQLRDSPTSGAPQPVPANRPRDHRKCPSAPRCPPARPAPQRCVFGGKSRRWTSTHSRELPRARDAHLAPSTPSALRRVRCLPVPASPRSFPPLASPVAPSAPLRSMRAPHLTSCMRRLPRLVPCPALEARDLDAFRFPRARPALRRVQCGKSPWRFADAARSRRAQICPSVLAPPRPFTRLAPLALASPCAPFSESRSAPGLVVRAALRSSEPGERSATCVWRHSSRSSRSGVCLRPRPYVQQSGLQSPPPGERSRRTAPLQSLNSATPIVRAASRAECWRVTSRDRAALHWAWDSSNGA</sequence>
<feature type="region of interest" description="Disordered" evidence="1">
    <location>
        <begin position="124"/>
        <end position="180"/>
    </location>
</feature>
<proteinExistence type="predicted"/>
<evidence type="ECO:0000256" key="1">
    <source>
        <dbReference type="SAM" id="MobiDB-lite"/>
    </source>
</evidence>
<feature type="region of interest" description="Disordered" evidence="1">
    <location>
        <begin position="533"/>
        <end position="568"/>
    </location>
</feature>
<name>A0AAD6TPJ9_9AGAR</name>
<feature type="compositionally biased region" description="Pro residues" evidence="1">
    <location>
        <begin position="19"/>
        <end position="29"/>
    </location>
</feature>
<reference evidence="2" key="1">
    <citation type="submission" date="2023-03" db="EMBL/GenBank/DDBJ databases">
        <title>Massive genome expansion in bonnet fungi (Mycena s.s.) driven by repeated elements and novel gene families across ecological guilds.</title>
        <authorList>
            <consortium name="Lawrence Berkeley National Laboratory"/>
            <person name="Harder C.B."/>
            <person name="Miyauchi S."/>
            <person name="Viragh M."/>
            <person name="Kuo A."/>
            <person name="Thoen E."/>
            <person name="Andreopoulos B."/>
            <person name="Lu D."/>
            <person name="Skrede I."/>
            <person name="Drula E."/>
            <person name="Henrissat B."/>
            <person name="Morin E."/>
            <person name="Kohler A."/>
            <person name="Barry K."/>
            <person name="LaButti K."/>
            <person name="Morin E."/>
            <person name="Salamov A."/>
            <person name="Lipzen A."/>
            <person name="Mereny Z."/>
            <person name="Hegedus B."/>
            <person name="Baldrian P."/>
            <person name="Stursova M."/>
            <person name="Weitz H."/>
            <person name="Taylor A."/>
            <person name="Grigoriev I.V."/>
            <person name="Nagy L.G."/>
            <person name="Martin F."/>
            <person name="Kauserud H."/>
        </authorList>
    </citation>
    <scope>NUCLEOTIDE SEQUENCE</scope>
    <source>
        <strain evidence="2">CBHHK173m</strain>
    </source>
</reference>
<feature type="region of interest" description="Disordered" evidence="1">
    <location>
        <begin position="925"/>
        <end position="950"/>
    </location>
</feature>
<dbReference type="Proteomes" id="UP001222325">
    <property type="component" value="Unassembled WGS sequence"/>
</dbReference>
<protein>
    <submittedName>
        <fullName evidence="2">Uncharacterized protein</fullName>
    </submittedName>
</protein>
<dbReference type="AlphaFoldDB" id="A0AAD6TPJ9"/>
<comment type="caution">
    <text evidence="2">The sequence shown here is derived from an EMBL/GenBank/DDBJ whole genome shotgun (WGS) entry which is preliminary data.</text>
</comment>
<accession>A0AAD6TPJ9</accession>
<organism evidence="2 3">
    <name type="scientific">Mycena belliarum</name>
    <dbReference type="NCBI Taxonomy" id="1033014"/>
    <lineage>
        <taxon>Eukaryota</taxon>
        <taxon>Fungi</taxon>
        <taxon>Dikarya</taxon>
        <taxon>Basidiomycota</taxon>
        <taxon>Agaricomycotina</taxon>
        <taxon>Agaricomycetes</taxon>
        <taxon>Agaricomycetidae</taxon>
        <taxon>Agaricales</taxon>
        <taxon>Marasmiineae</taxon>
        <taxon>Mycenaceae</taxon>
        <taxon>Mycena</taxon>
    </lineage>
</organism>
<feature type="compositionally biased region" description="Basic and acidic residues" evidence="1">
    <location>
        <begin position="739"/>
        <end position="750"/>
    </location>
</feature>
<feature type="compositionally biased region" description="Basic residues" evidence="1">
    <location>
        <begin position="223"/>
        <end position="237"/>
    </location>
</feature>
<evidence type="ECO:0000313" key="2">
    <source>
        <dbReference type="EMBL" id="KAJ7075443.1"/>
    </source>
</evidence>
<feature type="region of interest" description="Disordered" evidence="1">
    <location>
        <begin position="679"/>
        <end position="755"/>
    </location>
</feature>
<feature type="region of interest" description="Disordered" evidence="1">
    <location>
        <begin position="300"/>
        <end position="335"/>
    </location>
</feature>
<feature type="region of interest" description="Disordered" evidence="1">
    <location>
        <begin position="198"/>
        <end position="237"/>
    </location>
</feature>
<feature type="region of interest" description="Disordered" evidence="1">
    <location>
        <begin position="423"/>
        <end position="451"/>
    </location>
</feature>
<feature type="region of interest" description="Disordered" evidence="1">
    <location>
        <begin position="1"/>
        <end position="78"/>
    </location>
</feature>
<evidence type="ECO:0000313" key="3">
    <source>
        <dbReference type="Proteomes" id="UP001222325"/>
    </source>
</evidence>
<dbReference type="EMBL" id="JARJCN010000095">
    <property type="protein sequence ID" value="KAJ7075443.1"/>
    <property type="molecule type" value="Genomic_DNA"/>
</dbReference>
<feature type="compositionally biased region" description="Basic and acidic residues" evidence="1">
    <location>
        <begin position="146"/>
        <end position="155"/>
    </location>
</feature>
<gene>
    <name evidence="2" type="ORF">B0H15DRAFT_956445</name>
</gene>
<keyword evidence="3" id="KW-1185">Reference proteome</keyword>
<feature type="compositionally biased region" description="Low complexity" evidence="1">
    <location>
        <begin position="30"/>
        <end position="68"/>
    </location>
</feature>